<evidence type="ECO:0000256" key="8">
    <source>
        <dbReference type="ARBA" id="ARBA00023049"/>
    </source>
</evidence>
<dbReference type="InterPro" id="IPR042089">
    <property type="entry name" value="Peptidase_M13_dom_2"/>
</dbReference>
<dbReference type="Pfam" id="PF01431">
    <property type="entry name" value="Peptidase_M13"/>
    <property type="match status" value="1"/>
</dbReference>
<keyword evidence="5" id="KW-0479">Metal-binding</keyword>
<comment type="subcellular location">
    <subcellularLocation>
        <location evidence="2">Cell membrane</location>
        <topology evidence="2">Single-pass type II membrane protein</topology>
    </subcellularLocation>
</comment>
<evidence type="ECO:0000256" key="3">
    <source>
        <dbReference type="ARBA" id="ARBA00007357"/>
    </source>
</evidence>
<evidence type="ECO:0000259" key="10">
    <source>
        <dbReference type="Pfam" id="PF05649"/>
    </source>
</evidence>
<keyword evidence="7" id="KW-0862">Zinc</keyword>
<dbReference type="Pfam" id="PF05649">
    <property type="entry name" value="Peptidase_M13_N"/>
    <property type="match status" value="1"/>
</dbReference>
<reference evidence="11 12" key="1">
    <citation type="journal article" date="2021" name="BMC Biol.">
        <title>Horizontally acquired antibacterial genes associated with adaptive radiation of ladybird beetles.</title>
        <authorList>
            <person name="Li H.S."/>
            <person name="Tang X.F."/>
            <person name="Huang Y.H."/>
            <person name="Xu Z.Y."/>
            <person name="Chen M.L."/>
            <person name="Du X.Y."/>
            <person name="Qiu B.Y."/>
            <person name="Chen P.T."/>
            <person name="Zhang W."/>
            <person name="Slipinski A."/>
            <person name="Escalona H.E."/>
            <person name="Waterhouse R.M."/>
            <person name="Zwick A."/>
            <person name="Pang H."/>
        </authorList>
    </citation>
    <scope>NUCLEOTIDE SEQUENCE [LARGE SCALE GENOMIC DNA]</scope>
    <source>
        <strain evidence="11">SYSU2018</strain>
    </source>
</reference>
<dbReference type="GO" id="GO:0008237">
    <property type="term" value="F:metallopeptidase activity"/>
    <property type="evidence" value="ECO:0007669"/>
    <property type="project" value="UniProtKB-KW"/>
</dbReference>
<dbReference type="InterPro" id="IPR018497">
    <property type="entry name" value="Peptidase_M13_C"/>
</dbReference>
<evidence type="ECO:0000259" key="9">
    <source>
        <dbReference type="Pfam" id="PF01431"/>
    </source>
</evidence>
<accession>A0ABD2N9N5</accession>
<gene>
    <name evidence="11" type="ORF">HHI36_020131</name>
</gene>
<evidence type="ECO:0000313" key="12">
    <source>
        <dbReference type="Proteomes" id="UP001516400"/>
    </source>
</evidence>
<keyword evidence="4" id="KW-0645">Protease</keyword>
<feature type="domain" description="Peptidase M13 N-terminal" evidence="10">
    <location>
        <begin position="125"/>
        <end position="288"/>
    </location>
</feature>
<keyword evidence="6" id="KW-0378">Hydrolase</keyword>
<protein>
    <submittedName>
        <fullName evidence="11">Uncharacterized protein</fullName>
    </submittedName>
</protein>
<evidence type="ECO:0000256" key="2">
    <source>
        <dbReference type="ARBA" id="ARBA00004401"/>
    </source>
</evidence>
<evidence type="ECO:0000256" key="5">
    <source>
        <dbReference type="ARBA" id="ARBA00022723"/>
    </source>
</evidence>
<dbReference type="AlphaFoldDB" id="A0ABD2N9N5"/>
<dbReference type="PANTHER" id="PTHR11733">
    <property type="entry name" value="ZINC METALLOPROTEASE FAMILY M13 NEPRILYSIN-RELATED"/>
    <property type="match status" value="1"/>
</dbReference>
<evidence type="ECO:0000256" key="4">
    <source>
        <dbReference type="ARBA" id="ARBA00022670"/>
    </source>
</evidence>
<comment type="caution">
    <text evidence="11">The sequence shown here is derived from an EMBL/GenBank/DDBJ whole genome shotgun (WGS) entry which is preliminary data.</text>
</comment>
<dbReference type="PROSITE" id="PS51885">
    <property type="entry name" value="NEPRILYSIN"/>
    <property type="match status" value="1"/>
</dbReference>
<evidence type="ECO:0000256" key="7">
    <source>
        <dbReference type="ARBA" id="ARBA00022833"/>
    </source>
</evidence>
<dbReference type="InterPro" id="IPR024079">
    <property type="entry name" value="MetalloPept_cat_dom_sf"/>
</dbReference>
<keyword evidence="8" id="KW-0482">Metalloprotease</keyword>
<name>A0ABD2N9N5_9CUCU</name>
<dbReference type="Gene3D" id="3.40.390.10">
    <property type="entry name" value="Collagenase (Catalytic Domain)"/>
    <property type="match status" value="1"/>
</dbReference>
<feature type="domain" description="Peptidase M13 C-terminal" evidence="9">
    <location>
        <begin position="358"/>
        <end position="542"/>
    </location>
</feature>
<dbReference type="GO" id="GO:0005886">
    <property type="term" value="C:plasma membrane"/>
    <property type="evidence" value="ECO:0007669"/>
    <property type="project" value="UniProtKB-SubCell"/>
</dbReference>
<dbReference type="Gene3D" id="1.10.1380.10">
    <property type="entry name" value="Neutral endopeptidase , domain2"/>
    <property type="match status" value="1"/>
</dbReference>
<dbReference type="InterPro" id="IPR008753">
    <property type="entry name" value="Peptidase_M13_N"/>
</dbReference>
<proteinExistence type="inferred from homology"/>
<comment type="cofactor">
    <cofactor evidence="1">
        <name>Zn(2+)</name>
        <dbReference type="ChEBI" id="CHEBI:29105"/>
    </cofactor>
</comment>
<evidence type="ECO:0000313" key="11">
    <source>
        <dbReference type="EMBL" id="KAL3275363.1"/>
    </source>
</evidence>
<comment type="similarity">
    <text evidence="3">Belongs to the peptidase M13 family.</text>
</comment>
<organism evidence="11 12">
    <name type="scientific">Cryptolaemus montrouzieri</name>
    <dbReference type="NCBI Taxonomy" id="559131"/>
    <lineage>
        <taxon>Eukaryota</taxon>
        <taxon>Metazoa</taxon>
        <taxon>Ecdysozoa</taxon>
        <taxon>Arthropoda</taxon>
        <taxon>Hexapoda</taxon>
        <taxon>Insecta</taxon>
        <taxon>Pterygota</taxon>
        <taxon>Neoptera</taxon>
        <taxon>Endopterygota</taxon>
        <taxon>Coleoptera</taxon>
        <taxon>Polyphaga</taxon>
        <taxon>Cucujiformia</taxon>
        <taxon>Coccinelloidea</taxon>
        <taxon>Coccinellidae</taxon>
        <taxon>Scymninae</taxon>
        <taxon>Scymnini</taxon>
        <taxon>Cryptolaemus</taxon>
    </lineage>
</organism>
<sequence>MPLFEVSVDVRPSDSRFIFKLSPPDMTSSNRERWTPLSEIRRKCMRKLQKNKHRIPINITHLYNTYYTCQNNYSDFLKSVEDSQKLQGNLTDSDNEYIRTFLQSHIFPIIDDLPPPPDLLEPLVKRQYEDITIDQLQQEFPLINWEKFFTIISSYRINKTAFVQVYFKQYFQKMFQKLSKLLDKELISAFLAILNNKMYHTTVYPFHSESRIEYCKESTKELMPDVTNYLYKTKVSSEKLVKKGEVLQGLFQNLKFHFQKYFLQKLRWLDDESRTSIRDKIDSINLEIFQNEDTDIEKVFLESFYENLRIKQENYNYNLFNLLKFRRKSLFSIEGQIATADMIFRHFIDNSNEKPLSFYGHNTVCIPYALINKVHRDLPGYILLAQVGFPLANILGHAFDPIGIKYDVKLNENATQFYNHFINHTGNTLSNHSSLGKQKVVFNINKHLPEAELVAEHIAIRILANSIGSIENHPLLPWISYKFSREKIFFIAVVQESCEDLSLMDFILQIHESAVLPPQLRVKNFLKNSEIFSTQFSCVPSSIALFT</sequence>
<evidence type="ECO:0000256" key="6">
    <source>
        <dbReference type="ARBA" id="ARBA00022801"/>
    </source>
</evidence>
<evidence type="ECO:0000256" key="1">
    <source>
        <dbReference type="ARBA" id="ARBA00001947"/>
    </source>
</evidence>
<dbReference type="Proteomes" id="UP001516400">
    <property type="component" value="Unassembled WGS sequence"/>
</dbReference>
<dbReference type="GO" id="GO:0006508">
    <property type="term" value="P:proteolysis"/>
    <property type="evidence" value="ECO:0007669"/>
    <property type="project" value="UniProtKB-KW"/>
</dbReference>
<keyword evidence="12" id="KW-1185">Reference proteome</keyword>
<dbReference type="SUPFAM" id="SSF55486">
    <property type="entry name" value="Metalloproteases ('zincins'), catalytic domain"/>
    <property type="match status" value="1"/>
</dbReference>
<dbReference type="PANTHER" id="PTHR11733:SF240">
    <property type="entry name" value="GH14155P-RELATED"/>
    <property type="match status" value="1"/>
</dbReference>
<dbReference type="InterPro" id="IPR000718">
    <property type="entry name" value="Peptidase_M13"/>
</dbReference>
<dbReference type="GO" id="GO:0046872">
    <property type="term" value="F:metal ion binding"/>
    <property type="evidence" value="ECO:0007669"/>
    <property type="project" value="UniProtKB-KW"/>
</dbReference>
<dbReference type="EMBL" id="JABFTP020000083">
    <property type="protein sequence ID" value="KAL3275363.1"/>
    <property type="molecule type" value="Genomic_DNA"/>
</dbReference>